<reference evidence="2" key="2">
    <citation type="journal article" date="2017" name="Nat. Plants">
        <title>The Aegilops tauschii genome reveals multiple impacts of transposons.</title>
        <authorList>
            <person name="Zhao G."/>
            <person name="Zou C."/>
            <person name="Li K."/>
            <person name="Wang K."/>
            <person name="Li T."/>
            <person name="Gao L."/>
            <person name="Zhang X."/>
            <person name="Wang H."/>
            <person name="Yang Z."/>
            <person name="Liu X."/>
            <person name="Jiang W."/>
            <person name="Mao L."/>
            <person name="Kong X."/>
            <person name="Jiao Y."/>
            <person name="Jia J."/>
        </authorList>
    </citation>
    <scope>NUCLEOTIDE SEQUENCE [LARGE SCALE GENOMIC DNA]</scope>
    <source>
        <strain evidence="2">cv. AL8/78</strain>
    </source>
</reference>
<sequence>ISFARAGGGLDRTKTCPRRAEISRSPMRPRHRGVGRTTFFYLSFFLLH</sequence>
<dbReference type="AlphaFoldDB" id="A0A453NYE4"/>
<reference evidence="1" key="3">
    <citation type="journal article" date="2017" name="Nature">
        <title>Genome sequence of the progenitor of the wheat D genome Aegilops tauschii.</title>
        <authorList>
            <person name="Luo M.C."/>
            <person name="Gu Y.Q."/>
            <person name="Puiu D."/>
            <person name="Wang H."/>
            <person name="Twardziok S.O."/>
            <person name="Deal K.R."/>
            <person name="Huo N."/>
            <person name="Zhu T."/>
            <person name="Wang L."/>
            <person name="Wang Y."/>
            <person name="McGuire P.E."/>
            <person name="Liu S."/>
            <person name="Long H."/>
            <person name="Ramasamy R.K."/>
            <person name="Rodriguez J.C."/>
            <person name="Van S.L."/>
            <person name="Yuan L."/>
            <person name="Wang Z."/>
            <person name="Xia Z."/>
            <person name="Xiao L."/>
            <person name="Anderson O.D."/>
            <person name="Ouyang S."/>
            <person name="Liang Y."/>
            <person name="Zimin A.V."/>
            <person name="Pertea G."/>
            <person name="Qi P."/>
            <person name="Bennetzen J.L."/>
            <person name="Dai X."/>
            <person name="Dawson M.W."/>
            <person name="Muller H.G."/>
            <person name="Kugler K."/>
            <person name="Rivarola-Duarte L."/>
            <person name="Spannagl M."/>
            <person name="Mayer K.F.X."/>
            <person name="Lu F.H."/>
            <person name="Bevan M.W."/>
            <person name="Leroy P."/>
            <person name="Li P."/>
            <person name="You F.M."/>
            <person name="Sun Q."/>
            <person name="Liu Z."/>
            <person name="Lyons E."/>
            <person name="Wicker T."/>
            <person name="Salzberg S.L."/>
            <person name="Devos K.M."/>
            <person name="Dvorak J."/>
        </authorList>
    </citation>
    <scope>NUCLEOTIDE SEQUENCE [LARGE SCALE GENOMIC DNA]</scope>
    <source>
        <strain evidence="1">cv. AL8/78</strain>
    </source>
</reference>
<reference evidence="1" key="5">
    <citation type="journal article" date="2021" name="G3 (Bethesda)">
        <title>Aegilops tauschii genome assembly Aet v5.0 features greater sequence contiguity and improved annotation.</title>
        <authorList>
            <person name="Wang L."/>
            <person name="Zhu T."/>
            <person name="Rodriguez J.C."/>
            <person name="Deal K.R."/>
            <person name="Dubcovsky J."/>
            <person name="McGuire P.E."/>
            <person name="Lux T."/>
            <person name="Spannagl M."/>
            <person name="Mayer K.F.X."/>
            <person name="Baldrich P."/>
            <person name="Meyers B.C."/>
            <person name="Huo N."/>
            <person name="Gu Y.Q."/>
            <person name="Zhou H."/>
            <person name="Devos K.M."/>
            <person name="Bennetzen J.L."/>
            <person name="Unver T."/>
            <person name="Budak H."/>
            <person name="Gulick P.J."/>
            <person name="Galiba G."/>
            <person name="Kalapos B."/>
            <person name="Nelson D.R."/>
            <person name="Li P."/>
            <person name="You F.M."/>
            <person name="Luo M.C."/>
            <person name="Dvorak J."/>
        </authorList>
    </citation>
    <scope>NUCLEOTIDE SEQUENCE [LARGE SCALE GENOMIC DNA]</scope>
    <source>
        <strain evidence="1">cv. AL8/78</strain>
    </source>
</reference>
<proteinExistence type="predicted"/>
<name>A0A453NYE4_AEGTS</name>
<organism evidence="1 2">
    <name type="scientific">Aegilops tauschii subsp. strangulata</name>
    <name type="common">Goatgrass</name>
    <dbReference type="NCBI Taxonomy" id="200361"/>
    <lineage>
        <taxon>Eukaryota</taxon>
        <taxon>Viridiplantae</taxon>
        <taxon>Streptophyta</taxon>
        <taxon>Embryophyta</taxon>
        <taxon>Tracheophyta</taxon>
        <taxon>Spermatophyta</taxon>
        <taxon>Magnoliopsida</taxon>
        <taxon>Liliopsida</taxon>
        <taxon>Poales</taxon>
        <taxon>Poaceae</taxon>
        <taxon>BOP clade</taxon>
        <taxon>Pooideae</taxon>
        <taxon>Triticodae</taxon>
        <taxon>Triticeae</taxon>
        <taxon>Triticinae</taxon>
        <taxon>Aegilops</taxon>
    </lineage>
</organism>
<evidence type="ECO:0000313" key="2">
    <source>
        <dbReference type="Proteomes" id="UP000015105"/>
    </source>
</evidence>
<dbReference type="EnsemblPlants" id="AET6Gv20549300.22">
    <property type="protein sequence ID" value="AET6Gv20549300.22"/>
    <property type="gene ID" value="AET6Gv20549300"/>
</dbReference>
<dbReference type="Proteomes" id="UP000015105">
    <property type="component" value="Chromosome 6D"/>
</dbReference>
<keyword evidence="2" id="KW-1185">Reference proteome</keyword>
<accession>A0A453NYE4</accession>
<reference evidence="1" key="4">
    <citation type="submission" date="2019-03" db="UniProtKB">
        <authorList>
            <consortium name="EnsemblPlants"/>
        </authorList>
    </citation>
    <scope>IDENTIFICATION</scope>
</reference>
<dbReference type="Gramene" id="AET6Gv20549300.22">
    <property type="protein sequence ID" value="AET6Gv20549300.22"/>
    <property type="gene ID" value="AET6Gv20549300"/>
</dbReference>
<reference evidence="2" key="1">
    <citation type="journal article" date="2014" name="Science">
        <title>Ancient hybridizations among the ancestral genomes of bread wheat.</title>
        <authorList>
            <consortium name="International Wheat Genome Sequencing Consortium,"/>
            <person name="Marcussen T."/>
            <person name="Sandve S.R."/>
            <person name="Heier L."/>
            <person name="Spannagl M."/>
            <person name="Pfeifer M."/>
            <person name="Jakobsen K.S."/>
            <person name="Wulff B.B."/>
            <person name="Steuernagel B."/>
            <person name="Mayer K.F."/>
            <person name="Olsen O.A."/>
        </authorList>
    </citation>
    <scope>NUCLEOTIDE SEQUENCE [LARGE SCALE GENOMIC DNA]</scope>
    <source>
        <strain evidence="2">cv. AL8/78</strain>
    </source>
</reference>
<protein>
    <submittedName>
        <fullName evidence="1">Uncharacterized protein</fullName>
    </submittedName>
</protein>
<evidence type="ECO:0000313" key="1">
    <source>
        <dbReference type="EnsemblPlants" id="AET6Gv20549300.22"/>
    </source>
</evidence>